<accession>A0AAV5D248</accession>
<reference evidence="1" key="2">
    <citation type="submission" date="2021-12" db="EMBL/GenBank/DDBJ databases">
        <title>Resequencing data analysis of finger millet.</title>
        <authorList>
            <person name="Hatakeyama M."/>
            <person name="Aluri S."/>
            <person name="Balachadran M.T."/>
            <person name="Sivarajan S.R."/>
            <person name="Poveda L."/>
            <person name="Shimizu-Inatsugi R."/>
            <person name="Schlapbach R."/>
            <person name="Sreeman S.M."/>
            <person name="Shimizu K.K."/>
        </authorList>
    </citation>
    <scope>NUCLEOTIDE SEQUENCE</scope>
</reference>
<dbReference type="PANTHER" id="PTHR33116">
    <property type="entry name" value="REVERSE TRANSCRIPTASE ZINC-BINDING DOMAIN-CONTAINING PROTEIN-RELATED-RELATED"/>
    <property type="match status" value="1"/>
</dbReference>
<dbReference type="Proteomes" id="UP001054889">
    <property type="component" value="Unassembled WGS sequence"/>
</dbReference>
<gene>
    <name evidence="1" type="primary">ga21960</name>
    <name evidence="1" type="ORF">PR202_ga21960</name>
</gene>
<dbReference type="PANTHER" id="PTHR33116:SF78">
    <property type="entry name" value="OS12G0587133 PROTEIN"/>
    <property type="match status" value="1"/>
</dbReference>
<proteinExistence type="predicted"/>
<evidence type="ECO:0000313" key="2">
    <source>
        <dbReference type="Proteomes" id="UP001054889"/>
    </source>
</evidence>
<comment type="caution">
    <text evidence="1">The sequence shown here is derived from an EMBL/GenBank/DDBJ whole genome shotgun (WGS) entry which is preliminary data.</text>
</comment>
<name>A0AAV5D248_ELECO</name>
<reference evidence="1" key="1">
    <citation type="journal article" date="2018" name="DNA Res.">
        <title>Multiple hybrid de novo genome assembly of finger millet, an orphan allotetraploid crop.</title>
        <authorList>
            <person name="Hatakeyama M."/>
            <person name="Aluri S."/>
            <person name="Balachadran M.T."/>
            <person name="Sivarajan S.R."/>
            <person name="Patrignani A."/>
            <person name="Gruter S."/>
            <person name="Poveda L."/>
            <person name="Shimizu-Inatsugi R."/>
            <person name="Baeten J."/>
            <person name="Francoijs K.J."/>
            <person name="Nataraja K.N."/>
            <person name="Reddy Y.A.N."/>
            <person name="Phadnis S."/>
            <person name="Ravikumar R.L."/>
            <person name="Schlapbach R."/>
            <person name="Sreeman S.M."/>
            <person name="Shimizu K.K."/>
        </authorList>
    </citation>
    <scope>NUCLEOTIDE SEQUENCE</scope>
</reference>
<protein>
    <submittedName>
        <fullName evidence="1">Uncharacterized protein</fullName>
    </submittedName>
</protein>
<organism evidence="1 2">
    <name type="scientific">Eleusine coracana subsp. coracana</name>
    <dbReference type="NCBI Taxonomy" id="191504"/>
    <lineage>
        <taxon>Eukaryota</taxon>
        <taxon>Viridiplantae</taxon>
        <taxon>Streptophyta</taxon>
        <taxon>Embryophyta</taxon>
        <taxon>Tracheophyta</taxon>
        <taxon>Spermatophyta</taxon>
        <taxon>Magnoliopsida</taxon>
        <taxon>Liliopsida</taxon>
        <taxon>Poales</taxon>
        <taxon>Poaceae</taxon>
        <taxon>PACMAD clade</taxon>
        <taxon>Chloridoideae</taxon>
        <taxon>Cynodonteae</taxon>
        <taxon>Eleusininae</taxon>
        <taxon>Eleusine</taxon>
    </lineage>
</organism>
<keyword evidence="2" id="KW-1185">Reference proteome</keyword>
<dbReference type="AlphaFoldDB" id="A0AAV5D248"/>
<dbReference type="EMBL" id="BQKI01000011">
    <property type="protein sequence ID" value="GJN04413.1"/>
    <property type="molecule type" value="Genomic_DNA"/>
</dbReference>
<sequence length="186" mass="20529">MARAVLVNSVLDSLPTYAMMALSLPPALITAMDSLRRAFMWTREDKVSGADCLIAWDMVTRPKECGGLGIRDLAVQNRCLLMKLVHCLHNPAASSWAAWAQEHVDLPSMDGTIAGDHWETIRALLPAYQDITVVEVGDSRTTSFWRDAWLHIGRLADVLPALYSHSLRPTTSVRGVVNDGVRAHLV</sequence>
<evidence type="ECO:0000313" key="1">
    <source>
        <dbReference type="EMBL" id="GJN04413.1"/>
    </source>
</evidence>